<gene>
    <name evidence="9" type="ORF">D9756_006293</name>
</gene>
<keyword evidence="5" id="KW-0689">Ribosomal protein</keyword>
<reference evidence="9 10" key="1">
    <citation type="journal article" date="2020" name="ISME J.">
        <title>Uncovering the hidden diversity of litter-decomposition mechanisms in mushroom-forming fungi.</title>
        <authorList>
            <person name="Floudas D."/>
            <person name="Bentzer J."/>
            <person name="Ahren D."/>
            <person name="Johansson T."/>
            <person name="Persson P."/>
            <person name="Tunlid A."/>
        </authorList>
    </citation>
    <scope>NUCLEOTIDE SEQUENCE [LARGE SCALE GENOMIC DNA]</scope>
    <source>
        <strain evidence="9 10">CBS 146.42</strain>
    </source>
</reference>
<dbReference type="GO" id="GO:0003735">
    <property type="term" value="F:structural constituent of ribosome"/>
    <property type="evidence" value="ECO:0007669"/>
    <property type="project" value="InterPro"/>
</dbReference>
<dbReference type="Pfam" id="PF00467">
    <property type="entry name" value="KOW"/>
    <property type="match status" value="1"/>
</dbReference>
<evidence type="ECO:0000256" key="1">
    <source>
        <dbReference type="ARBA" id="ARBA00004021"/>
    </source>
</evidence>
<evidence type="ECO:0000256" key="6">
    <source>
        <dbReference type="ARBA" id="ARBA00023274"/>
    </source>
</evidence>
<dbReference type="PANTHER" id="PTHR11127">
    <property type="entry name" value="60S RIBOSOMAL PROTEIN L14"/>
    <property type="match status" value="1"/>
</dbReference>
<dbReference type="EMBL" id="JAACJO010000011">
    <property type="protein sequence ID" value="KAF5352414.1"/>
    <property type="molecule type" value="Genomic_DNA"/>
</dbReference>
<dbReference type="GO" id="GO:0003723">
    <property type="term" value="F:RNA binding"/>
    <property type="evidence" value="ECO:0007669"/>
    <property type="project" value="InterPro"/>
</dbReference>
<feature type="domain" description="Large ribosomal subunit protein eL14" evidence="8">
    <location>
        <begin position="49"/>
        <end position="124"/>
    </location>
</feature>
<dbReference type="PANTHER" id="PTHR11127:SF2">
    <property type="entry name" value="LARGE RIBOSOMAL SUBUNIT PROTEIN EL14"/>
    <property type="match status" value="1"/>
</dbReference>
<evidence type="ECO:0000256" key="5">
    <source>
        <dbReference type="ARBA" id="ARBA00022980"/>
    </source>
</evidence>
<keyword evidence="6" id="KW-0687">Ribonucleoprotein</keyword>
<dbReference type="SUPFAM" id="SSF50104">
    <property type="entry name" value="Translation proteins SH3-like domain"/>
    <property type="match status" value="1"/>
</dbReference>
<dbReference type="InterPro" id="IPR014722">
    <property type="entry name" value="Rib_uL2_dom2"/>
</dbReference>
<dbReference type="OrthoDB" id="1875589at2759"/>
<evidence type="ECO:0000313" key="10">
    <source>
        <dbReference type="Proteomes" id="UP000559027"/>
    </source>
</evidence>
<evidence type="ECO:0000313" key="9">
    <source>
        <dbReference type="EMBL" id="KAF5352414.1"/>
    </source>
</evidence>
<feature type="domain" description="KOW" evidence="7">
    <location>
        <begin position="12"/>
        <end position="42"/>
    </location>
</feature>
<sequence length="136" mass="15290">MADSNFTRFVEVGRVVLIRDGPLSGKIAVIAEIIDHNRAIIDGPTTGVPRQSFPYKHLILTPLKLTNLPRGAGAGVIQKLMEKEGIVEKWDKSAWAQKRATKQKRQSLNDFDRFKVMVAKKQRRDVVRKAVKRASA</sequence>
<evidence type="ECO:0000256" key="2">
    <source>
        <dbReference type="ARBA" id="ARBA00004496"/>
    </source>
</evidence>
<dbReference type="InterPro" id="IPR002784">
    <property type="entry name" value="Ribosomal_eL14_dom"/>
</dbReference>
<dbReference type="InterPro" id="IPR039660">
    <property type="entry name" value="Ribosomal_eL14"/>
</dbReference>
<evidence type="ECO:0000256" key="3">
    <source>
        <dbReference type="ARBA" id="ARBA00006592"/>
    </source>
</evidence>
<evidence type="ECO:0008006" key="11">
    <source>
        <dbReference type="Google" id="ProtNLM"/>
    </source>
</evidence>
<dbReference type="FunFam" id="2.30.30.30:FF:000030">
    <property type="entry name" value="60S ribosomal protein L14"/>
    <property type="match status" value="1"/>
</dbReference>
<evidence type="ECO:0000259" key="7">
    <source>
        <dbReference type="Pfam" id="PF00467"/>
    </source>
</evidence>
<dbReference type="AlphaFoldDB" id="A0A8H5D2C2"/>
<dbReference type="CDD" id="cd23702">
    <property type="entry name" value="eL14"/>
    <property type="match status" value="1"/>
</dbReference>
<dbReference type="Gene3D" id="6.10.250.2270">
    <property type="match status" value="1"/>
</dbReference>
<comment type="subcellular location">
    <subcellularLocation>
        <location evidence="2">Cytoplasm</location>
    </subcellularLocation>
</comment>
<comment type="function">
    <text evidence="1">Component of the ribosome, a large ribonucleoprotein complex responsible for the synthesis of proteins in the cell. The small ribosomal subunit (SSU) binds messenger RNAs (mRNAs) and translates the encoded message by selecting cognate aminoacyl-transfer RNA (tRNA) molecules. The large subunit (LSU) contains the ribosomal catalytic site termed the peptidyl transferase center (PTC), which catalyzes the formation of peptide bonds, thereby polymerizing the amino acids delivered by tRNAs into a polypeptide chain. The nascent polypeptides leave the ribosome through a tunnel in the LSU and interact with protein factors that function in enzymatic processing, targeting, and the membrane insertion of nascent chains at the exit of the ribosomal tunnel.</text>
</comment>
<comment type="similarity">
    <text evidence="3">Belongs to the eukaryotic ribosomal protein eL14 family.</text>
</comment>
<organism evidence="9 10">
    <name type="scientific">Leucocoprinus leucothites</name>
    <dbReference type="NCBI Taxonomy" id="201217"/>
    <lineage>
        <taxon>Eukaryota</taxon>
        <taxon>Fungi</taxon>
        <taxon>Dikarya</taxon>
        <taxon>Basidiomycota</taxon>
        <taxon>Agaricomycotina</taxon>
        <taxon>Agaricomycetes</taxon>
        <taxon>Agaricomycetidae</taxon>
        <taxon>Agaricales</taxon>
        <taxon>Agaricineae</taxon>
        <taxon>Agaricaceae</taxon>
        <taxon>Leucocoprinus</taxon>
    </lineage>
</organism>
<dbReference type="InterPro" id="IPR008991">
    <property type="entry name" value="Translation_prot_SH3-like_sf"/>
</dbReference>
<dbReference type="Proteomes" id="UP000559027">
    <property type="component" value="Unassembled WGS sequence"/>
</dbReference>
<comment type="caution">
    <text evidence="9">The sequence shown here is derived from an EMBL/GenBank/DDBJ whole genome shotgun (WGS) entry which is preliminary data.</text>
</comment>
<dbReference type="GO" id="GO:0042273">
    <property type="term" value="P:ribosomal large subunit biogenesis"/>
    <property type="evidence" value="ECO:0007669"/>
    <property type="project" value="TreeGrafter"/>
</dbReference>
<keyword evidence="4" id="KW-0963">Cytoplasm</keyword>
<proteinExistence type="inferred from homology"/>
<evidence type="ECO:0000259" key="8">
    <source>
        <dbReference type="Pfam" id="PF01929"/>
    </source>
</evidence>
<name>A0A8H5D2C2_9AGAR</name>
<dbReference type="GO" id="GO:0022625">
    <property type="term" value="C:cytosolic large ribosomal subunit"/>
    <property type="evidence" value="ECO:0007669"/>
    <property type="project" value="TreeGrafter"/>
</dbReference>
<dbReference type="Gene3D" id="2.30.30.30">
    <property type="match status" value="1"/>
</dbReference>
<dbReference type="Pfam" id="PF01929">
    <property type="entry name" value="Ribosomal_L14e"/>
    <property type="match status" value="1"/>
</dbReference>
<dbReference type="InterPro" id="IPR005824">
    <property type="entry name" value="KOW"/>
</dbReference>
<accession>A0A8H5D2C2</accession>
<protein>
    <recommendedName>
        <fullName evidence="11">60S ribosomal protein L14</fullName>
    </recommendedName>
</protein>
<keyword evidence="10" id="KW-1185">Reference proteome</keyword>
<dbReference type="GO" id="GO:0006412">
    <property type="term" value="P:translation"/>
    <property type="evidence" value="ECO:0007669"/>
    <property type="project" value="InterPro"/>
</dbReference>
<evidence type="ECO:0000256" key="4">
    <source>
        <dbReference type="ARBA" id="ARBA00022490"/>
    </source>
</evidence>